<dbReference type="AlphaFoldDB" id="A0A9Q3PIU5"/>
<dbReference type="Proteomes" id="UP000765509">
    <property type="component" value="Unassembled WGS sequence"/>
</dbReference>
<comment type="caution">
    <text evidence="1">The sequence shown here is derived from an EMBL/GenBank/DDBJ whole genome shotgun (WGS) entry which is preliminary data.</text>
</comment>
<dbReference type="EMBL" id="AVOT02074281">
    <property type="protein sequence ID" value="MBW0563478.1"/>
    <property type="molecule type" value="Genomic_DNA"/>
</dbReference>
<name>A0A9Q3PIU5_9BASI</name>
<accession>A0A9Q3PIU5</accession>
<gene>
    <name evidence="1" type="ORF">O181_103193</name>
</gene>
<proteinExistence type="predicted"/>
<keyword evidence="2" id="KW-1185">Reference proteome</keyword>
<sequence>MHWAWYFTVSHVRNNRKFYPPEDYLRLDPTAPVGFKQTQSIVTWRFEPGPHRGLDASASSGPRQTSLFLPNSGFHIVYLDCSNFHDFLGISPALTNLDSNQLHRVSQDNPSLMNLKRLVSESYLTLNNEFQSDGPSYFESSSIVEQSSSDHLAKSPKRQRSLKATGRKAWIRFNEEELTAAFLEARSSGRRERDRQAALSQFSNLPQAGSKPAILDEQYAHCQLVARQTAIIRLQRQISKRLFDEYELETGFMSFVNSVVNKYRSGERLTLQISYVRTVVAYSLRGSFVLAYILMFLERKLHGEVLKDAFQFLVDFWTSVLTEVVQLGAENQPIEWLDIEDKRRKTAIVSAQKKLAARNGHVRDRHLAMPWVAAELWVLTKQPIGSVKIVSNEATTFNGRTKGDIQDALIKFAIDSEIDVSLDLKKLLLPSHSARNIFKSREVKKSQKSTKIEKGK</sequence>
<organism evidence="1 2">
    <name type="scientific">Austropuccinia psidii MF-1</name>
    <dbReference type="NCBI Taxonomy" id="1389203"/>
    <lineage>
        <taxon>Eukaryota</taxon>
        <taxon>Fungi</taxon>
        <taxon>Dikarya</taxon>
        <taxon>Basidiomycota</taxon>
        <taxon>Pucciniomycotina</taxon>
        <taxon>Pucciniomycetes</taxon>
        <taxon>Pucciniales</taxon>
        <taxon>Sphaerophragmiaceae</taxon>
        <taxon>Austropuccinia</taxon>
    </lineage>
</organism>
<evidence type="ECO:0000313" key="1">
    <source>
        <dbReference type="EMBL" id="MBW0563478.1"/>
    </source>
</evidence>
<evidence type="ECO:0000313" key="2">
    <source>
        <dbReference type="Proteomes" id="UP000765509"/>
    </source>
</evidence>
<reference evidence="1" key="1">
    <citation type="submission" date="2021-03" db="EMBL/GenBank/DDBJ databases">
        <title>Draft genome sequence of rust myrtle Austropuccinia psidii MF-1, a brazilian biotype.</title>
        <authorList>
            <person name="Quecine M.C."/>
            <person name="Pachon D.M.R."/>
            <person name="Bonatelli M.L."/>
            <person name="Correr F.H."/>
            <person name="Franceschini L.M."/>
            <person name="Leite T.F."/>
            <person name="Margarido G.R.A."/>
            <person name="Almeida C.A."/>
            <person name="Ferrarezi J.A."/>
            <person name="Labate C.A."/>
        </authorList>
    </citation>
    <scope>NUCLEOTIDE SEQUENCE</scope>
    <source>
        <strain evidence="1">MF-1</strain>
    </source>
</reference>
<protein>
    <submittedName>
        <fullName evidence="1">Uncharacterized protein</fullName>
    </submittedName>
</protein>